<evidence type="ECO:0000256" key="1">
    <source>
        <dbReference type="SAM" id="MobiDB-lite"/>
    </source>
</evidence>
<dbReference type="Pfam" id="PF06985">
    <property type="entry name" value="HET"/>
    <property type="match status" value="1"/>
</dbReference>
<keyword evidence="2" id="KW-1133">Transmembrane helix</keyword>
<evidence type="ECO:0000313" key="6">
    <source>
        <dbReference type="Proteomes" id="UP001310594"/>
    </source>
</evidence>
<evidence type="ECO:0008006" key="7">
    <source>
        <dbReference type="Google" id="ProtNLM"/>
    </source>
</evidence>
<accession>A0AAN7W0M8</accession>
<keyword evidence="2" id="KW-0812">Transmembrane</keyword>
<feature type="transmembrane region" description="Helical" evidence="2">
    <location>
        <begin position="458"/>
        <end position="482"/>
    </location>
</feature>
<feature type="region of interest" description="Disordered" evidence="1">
    <location>
        <begin position="399"/>
        <end position="449"/>
    </location>
</feature>
<sequence>MAPMASISRPLRVIDVTTLVLKEVKWQNPNDNDGGRYAILSHTWGEDGEEVNLSEWNRKDGSDDVMAKNGYEKIMGACTLTKEARLRYLWVDTCCINKDNQNELGEAINSMFEWYANATICYALVSDVPGATTKTENVARIRISRWFTRGWTLQELIAPRNVHFYGDDWSSLGSRNKLLDVLAKVTGIDQDVLAGHKLLSECSVAQKLSWASGRETKRSEDRAYSLFGILGLTTYLAYGEGDSAFRRLQKEVLMETGDLSIFAWRHVEPPRSTSLFASHPVDFLGSGNTVLDPSRKPTRHMMANDGVESTIYVRSTIGGQNGRPDRCLVLLGCHDRHSPNRTLALRVESAGGPSGENGTLTVNPLGDPGASLLSRLESIPSVDTGKEVRVQTTMLFKGRVLSPGTNGRSESQGHNVESETTPLLGDGSREGTTSAPSRSESLAETTLQEQRAVSKSTFLRWLGGCFVLTAVAFFLVVLYVILAAEHQPHGGKDGKGTTSSTSSTHSATSDSSASETVSSSRTSSIISVTNTKIPPSGTHSATSESSTSTTASSSSSKRSPTSPTSAPRSTPSAIHVAGDSGIAVVSAEESSFYGYYQNSYGDIVEAEFPDASFVAIASADRNRTVVTAESTFLGTPIAATSWTSRSGTVHRALFFQNLDDMILVTNTTGTESWSEPYGILDTDLAAPEGRVLAAASDTSSTGFNGVRVYYASASGVIQEVGTDFDGSDDGISKQPWHTWFSFEKSYPQDRVGLTVSGAEVHLYLSNKMTFMMQQWRWNVRSRKQWQPGDEFWAMQAVAAAHEKTTDHETTDQVFLLDTHGGIQRTRCISGHFDGLGGTLKIADGTSASYVTAIPIYSTSGNGVMVLYHAADNPTQFSFQVVANNGTITAAGIWQSSVDLV</sequence>
<feature type="region of interest" description="Disordered" evidence="1">
    <location>
        <begin position="487"/>
        <end position="574"/>
    </location>
</feature>
<feature type="compositionally biased region" description="Polar residues" evidence="1">
    <location>
        <begin position="403"/>
        <end position="421"/>
    </location>
</feature>
<keyword evidence="2" id="KW-0472">Membrane</keyword>
<dbReference type="SUPFAM" id="SSF89372">
    <property type="entry name" value="Fucose-specific lectin"/>
    <property type="match status" value="1"/>
</dbReference>
<dbReference type="InterPro" id="IPR058525">
    <property type="entry name" value="DUF8212"/>
</dbReference>
<dbReference type="EMBL" id="JAVRQU010000014">
    <property type="protein sequence ID" value="KAK5695167.1"/>
    <property type="molecule type" value="Genomic_DNA"/>
</dbReference>
<feature type="compositionally biased region" description="Low complexity" evidence="1">
    <location>
        <begin position="497"/>
        <end position="573"/>
    </location>
</feature>
<comment type="caution">
    <text evidence="5">The sequence shown here is derived from an EMBL/GenBank/DDBJ whole genome shotgun (WGS) entry which is preliminary data.</text>
</comment>
<feature type="domain" description="Heterokaryon incompatibility" evidence="3">
    <location>
        <begin position="37"/>
        <end position="126"/>
    </location>
</feature>
<dbReference type="PANTHER" id="PTHR10622">
    <property type="entry name" value="HET DOMAIN-CONTAINING PROTEIN"/>
    <property type="match status" value="1"/>
</dbReference>
<evidence type="ECO:0000259" key="4">
    <source>
        <dbReference type="Pfam" id="PF26640"/>
    </source>
</evidence>
<feature type="domain" description="DUF8212" evidence="4">
    <location>
        <begin position="244"/>
        <end position="269"/>
    </location>
</feature>
<reference evidence="5" key="1">
    <citation type="submission" date="2023-08" db="EMBL/GenBank/DDBJ databases">
        <title>Black Yeasts Isolated from many extreme environments.</title>
        <authorList>
            <person name="Coleine C."/>
            <person name="Stajich J.E."/>
            <person name="Selbmann L."/>
        </authorList>
    </citation>
    <scope>NUCLEOTIDE SEQUENCE</scope>
    <source>
        <strain evidence="5">CCFEE 5810</strain>
    </source>
</reference>
<name>A0AAN7W0M8_9PEZI</name>
<protein>
    <recommendedName>
        <fullName evidence="7">Heterokaryon incompatibility domain-containing protein</fullName>
    </recommendedName>
</protein>
<dbReference type="PANTHER" id="PTHR10622:SF10">
    <property type="entry name" value="HET DOMAIN-CONTAINING PROTEIN"/>
    <property type="match status" value="1"/>
</dbReference>
<organism evidence="5 6">
    <name type="scientific">Elasticomyces elasticus</name>
    <dbReference type="NCBI Taxonomy" id="574655"/>
    <lineage>
        <taxon>Eukaryota</taxon>
        <taxon>Fungi</taxon>
        <taxon>Dikarya</taxon>
        <taxon>Ascomycota</taxon>
        <taxon>Pezizomycotina</taxon>
        <taxon>Dothideomycetes</taxon>
        <taxon>Dothideomycetidae</taxon>
        <taxon>Mycosphaerellales</taxon>
        <taxon>Teratosphaeriaceae</taxon>
        <taxon>Elasticomyces</taxon>
    </lineage>
</organism>
<dbReference type="InterPro" id="IPR010730">
    <property type="entry name" value="HET"/>
</dbReference>
<gene>
    <name evidence="5" type="ORF">LTR97_008673</name>
</gene>
<evidence type="ECO:0000256" key="2">
    <source>
        <dbReference type="SAM" id="Phobius"/>
    </source>
</evidence>
<evidence type="ECO:0000313" key="5">
    <source>
        <dbReference type="EMBL" id="KAK5695167.1"/>
    </source>
</evidence>
<feature type="compositionally biased region" description="Polar residues" evidence="1">
    <location>
        <begin position="430"/>
        <end position="449"/>
    </location>
</feature>
<proteinExistence type="predicted"/>
<evidence type="ECO:0000259" key="3">
    <source>
        <dbReference type="Pfam" id="PF06985"/>
    </source>
</evidence>
<dbReference type="Proteomes" id="UP001310594">
    <property type="component" value="Unassembled WGS sequence"/>
</dbReference>
<dbReference type="Pfam" id="PF26640">
    <property type="entry name" value="DUF8212"/>
    <property type="match status" value="1"/>
</dbReference>
<dbReference type="AlphaFoldDB" id="A0AAN7W0M8"/>
<dbReference type="Gene3D" id="2.120.10.70">
    <property type="entry name" value="Fucose-specific lectin"/>
    <property type="match status" value="1"/>
</dbReference>